<dbReference type="AlphaFoldDB" id="A0A8F0FS59"/>
<feature type="compositionally biased region" description="Basic and acidic residues" evidence="14">
    <location>
        <begin position="1"/>
        <end position="17"/>
    </location>
</feature>
<keyword evidence="5" id="KW-0812">Transmembrane</keyword>
<evidence type="ECO:0000256" key="2">
    <source>
        <dbReference type="ARBA" id="ARBA00004167"/>
    </source>
</evidence>
<evidence type="ECO:0000256" key="3">
    <source>
        <dbReference type="ARBA" id="ARBA00010617"/>
    </source>
</evidence>
<dbReference type="PANTHER" id="PTHR24298:SF477">
    <property type="entry name" value="CYTOCHROME P450"/>
    <property type="match status" value="1"/>
</dbReference>
<dbReference type="InterPro" id="IPR051103">
    <property type="entry name" value="Plant_metabolite_P450s"/>
</dbReference>
<dbReference type="InterPro" id="IPR002401">
    <property type="entry name" value="Cyt_P450_E_grp-I"/>
</dbReference>
<dbReference type="GO" id="GO:0016709">
    <property type="term" value="F:oxidoreductase activity, acting on paired donors, with incorporation or reduction of molecular oxygen, NAD(P)H as one donor, and incorporation of one atom of oxygen"/>
    <property type="evidence" value="ECO:0007669"/>
    <property type="project" value="TreeGrafter"/>
</dbReference>
<dbReference type="EMBL" id="MT145875">
    <property type="protein sequence ID" value="QWK52415.1"/>
    <property type="molecule type" value="Genomic_DNA"/>
</dbReference>
<evidence type="ECO:0000313" key="15">
    <source>
        <dbReference type="EMBL" id="QWK52415.1"/>
    </source>
</evidence>
<evidence type="ECO:0000256" key="11">
    <source>
        <dbReference type="ARBA" id="ARBA00023136"/>
    </source>
</evidence>
<evidence type="ECO:0000256" key="12">
    <source>
        <dbReference type="PIRSR" id="PIRSR602401-1"/>
    </source>
</evidence>
<evidence type="ECO:0000256" key="7">
    <source>
        <dbReference type="ARBA" id="ARBA00022989"/>
    </source>
</evidence>
<dbReference type="Gene3D" id="1.10.630.10">
    <property type="entry name" value="Cytochrome P450"/>
    <property type="match status" value="1"/>
</dbReference>
<keyword evidence="10 13" id="KW-0503">Monooxygenase</keyword>
<dbReference type="Pfam" id="PF00067">
    <property type="entry name" value="p450"/>
    <property type="match status" value="1"/>
</dbReference>
<keyword evidence="7" id="KW-1133">Transmembrane helix</keyword>
<dbReference type="PRINTS" id="PR00463">
    <property type="entry name" value="EP450I"/>
</dbReference>
<dbReference type="InterPro" id="IPR017972">
    <property type="entry name" value="Cyt_P450_CS"/>
</dbReference>
<dbReference type="GO" id="GO:0016020">
    <property type="term" value="C:membrane"/>
    <property type="evidence" value="ECO:0007669"/>
    <property type="project" value="UniProtKB-SubCell"/>
</dbReference>
<keyword evidence="9 12" id="KW-0408">Iron</keyword>
<dbReference type="PRINTS" id="PR00385">
    <property type="entry name" value="P450"/>
</dbReference>
<sequence>MDISKIRECGKEKREQQTHNPTNHCLSKPKNSFDLPPSPPSLPIIGHIHLLLLSATMHKSFQKISSKYGPFLHLRFFHVPIVLVSSASVAYEIFKSHDKNVSYRGDVAVDECLVFGSSGMFRAPCGDYWKFMKKLITARALGPQALERSRGIRAVELERFHRTLVDKAMKKQSVEIGEEAMRLVNNTLGKMSMGSSTFSVEDNDGVKVSDFSVEFASLAHMFCVAQIFNKPLEKLGITLLKKDIMEVSNRYDVLLEKILVKYEEHVHEHQGDEFMDAVMAAYRDENAEYKITRKQIKSLFAELFLGAGDSSSSTARWAMAEIINHPEILERLREEIDSVVGKDRLVQETDLPKLLYLQAVVKEALRLHPVGPVVPRELQEDCNIRGFNIPKGTSLVINAYAVMRDPDSWEDPNEFKPERFMVSSRSRKEEEREEKSLKFLSFGAGRRGCPGLTLGHTFVGTAIGVMVQCFDWEIKGDKVNMEEAPGLRFFSALAHPLKCTPVPRNINRLPSDMQITSS</sequence>
<evidence type="ECO:0000256" key="6">
    <source>
        <dbReference type="ARBA" id="ARBA00022723"/>
    </source>
</evidence>
<dbReference type="SUPFAM" id="SSF48264">
    <property type="entry name" value="Cytochrome P450"/>
    <property type="match status" value="1"/>
</dbReference>
<dbReference type="CDD" id="cd20655">
    <property type="entry name" value="CYP93"/>
    <property type="match status" value="1"/>
</dbReference>
<gene>
    <name evidence="15" type="primary">CYP705A24</name>
</gene>
<keyword evidence="8 13" id="KW-0560">Oxidoreductase</keyword>
<keyword evidence="4 12" id="KW-0349">Heme</keyword>
<evidence type="ECO:0000256" key="9">
    <source>
        <dbReference type="ARBA" id="ARBA00023004"/>
    </source>
</evidence>
<evidence type="ECO:0000256" key="4">
    <source>
        <dbReference type="ARBA" id="ARBA00022617"/>
    </source>
</evidence>
<dbReference type="InterPro" id="IPR001128">
    <property type="entry name" value="Cyt_P450"/>
</dbReference>
<comment type="cofactor">
    <cofactor evidence="1 12">
        <name>heme</name>
        <dbReference type="ChEBI" id="CHEBI:30413"/>
    </cofactor>
</comment>
<keyword evidence="11" id="KW-0472">Membrane</keyword>
<keyword evidence="6 12" id="KW-0479">Metal-binding</keyword>
<comment type="subcellular location">
    <subcellularLocation>
        <location evidence="2">Membrane</location>
        <topology evidence="2">Single-pass membrane protein</topology>
    </subcellularLocation>
</comment>
<dbReference type="FunFam" id="1.10.630.10:FF:000019">
    <property type="entry name" value="Cytochrome P450 family protein"/>
    <property type="match status" value="1"/>
</dbReference>
<evidence type="ECO:0000256" key="5">
    <source>
        <dbReference type="ARBA" id="ARBA00022692"/>
    </source>
</evidence>
<evidence type="ECO:0000256" key="10">
    <source>
        <dbReference type="ARBA" id="ARBA00023033"/>
    </source>
</evidence>
<protein>
    <submittedName>
        <fullName evidence="15">Cytochrome P450 705A24</fullName>
    </submittedName>
</protein>
<dbReference type="GO" id="GO:0020037">
    <property type="term" value="F:heme binding"/>
    <property type="evidence" value="ECO:0007669"/>
    <property type="project" value="InterPro"/>
</dbReference>
<dbReference type="PROSITE" id="PS00086">
    <property type="entry name" value="CYTOCHROME_P450"/>
    <property type="match status" value="1"/>
</dbReference>
<proteinExistence type="inferred from homology"/>
<name>A0A8F0FS59_ISATI</name>
<dbReference type="InterPro" id="IPR036396">
    <property type="entry name" value="Cyt_P450_sf"/>
</dbReference>
<reference evidence="15" key="1">
    <citation type="submission" date="2020-03" db="EMBL/GenBank/DDBJ databases">
        <title>An insight into accumulation patterns and metabolic pathway genes of glucosinolates in Isatis indigotica.</title>
        <authorList>
            <person name="Zhang T."/>
            <person name="Hu X."/>
            <person name="Yang S."/>
        </authorList>
    </citation>
    <scope>NUCLEOTIDE SEQUENCE</scope>
</reference>
<feature type="region of interest" description="Disordered" evidence="14">
    <location>
        <begin position="1"/>
        <end position="30"/>
    </location>
</feature>
<accession>A0A8F0FS59</accession>
<evidence type="ECO:0000256" key="1">
    <source>
        <dbReference type="ARBA" id="ARBA00001971"/>
    </source>
</evidence>
<dbReference type="GO" id="GO:0005506">
    <property type="term" value="F:iron ion binding"/>
    <property type="evidence" value="ECO:0007669"/>
    <property type="project" value="InterPro"/>
</dbReference>
<dbReference type="PANTHER" id="PTHR24298">
    <property type="entry name" value="FLAVONOID 3'-MONOOXYGENASE-RELATED"/>
    <property type="match status" value="1"/>
</dbReference>
<organism evidence="15">
    <name type="scientific">Isatis tinctoria</name>
    <name type="common">Dyer's woad</name>
    <name type="synonym">Isatis indigotica</name>
    <dbReference type="NCBI Taxonomy" id="161756"/>
    <lineage>
        <taxon>Eukaryota</taxon>
        <taxon>Viridiplantae</taxon>
        <taxon>Streptophyta</taxon>
        <taxon>Embryophyta</taxon>
        <taxon>Tracheophyta</taxon>
        <taxon>Spermatophyta</taxon>
        <taxon>Magnoliopsida</taxon>
        <taxon>eudicotyledons</taxon>
        <taxon>Gunneridae</taxon>
        <taxon>Pentapetalae</taxon>
        <taxon>rosids</taxon>
        <taxon>malvids</taxon>
        <taxon>Brassicales</taxon>
        <taxon>Brassicaceae</taxon>
        <taxon>Isatideae</taxon>
        <taxon>Isatis</taxon>
    </lineage>
</organism>
<evidence type="ECO:0000256" key="8">
    <source>
        <dbReference type="ARBA" id="ARBA00023002"/>
    </source>
</evidence>
<evidence type="ECO:0000256" key="14">
    <source>
        <dbReference type="SAM" id="MobiDB-lite"/>
    </source>
</evidence>
<comment type="similarity">
    <text evidence="3 13">Belongs to the cytochrome P450 family.</text>
</comment>
<evidence type="ECO:0000256" key="13">
    <source>
        <dbReference type="RuleBase" id="RU000461"/>
    </source>
</evidence>
<feature type="binding site" description="axial binding residue" evidence="12">
    <location>
        <position position="449"/>
    </location>
    <ligand>
        <name>heme</name>
        <dbReference type="ChEBI" id="CHEBI:30413"/>
    </ligand>
    <ligandPart>
        <name>Fe</name>
        <dbReference type="ChEBI" id="CHEBI:18248"/>
    </ligandPart>
</feature>